<name>A0A6J4GU65_9FLAO</name>
<keyword evidence="1" id="KW-0472">Membrane</keyword>
<sequence length="245" mass="28589">MPFTFSHPAIILPLKYLPKNWFSLTGLIIDSLTPDFEYFIRMKVQSNYSHTFYGMFWFDLPLAILLSFIFHNIVRNYLFFNSPNIIKSRVLIFSTFNWNIYFKKHWIIILISTIIGISSHLFWDGFTHNHGYFVDHFYSLKNSFSFLGNEIPIWKMLQHTSTLLGAVIIIVSFFKLPKNTISALNNHQKYWTTISILTLTISILRFMINLKLLSLGNIIVTVISAFMISLIITPFLIKVKGSSKN</sequence>
<evidence type="ECO:0000313" key="3">
    <source>
        <dbReference type="Proteomes" id="UP000479938"/>
    </source>
</evidence>
<dbReference type="AlphaFoldDB" id="A0A6J4GU65"/>
<feature type="transmembrane region" description="Helical" evidence="1">
    <location>
        <begin position="214"/>
        <end position="237"/>
    </location>
</feature>
<evidence type="ECO:0008006" key="4">
    <source>
        <dbReference type="Google" id="ProtNLM"/>
    </source>
</evidence>
<evidence type="ECO:0000313" key="2">
    <source>
        <dbReference type="EMBL" id="CAA9201583.1"/>
    </source>
</evidence>
<feature type="transmembrane region" description="Helical" evidence="1">
    <location>
        <begin position="156"/>
        <end position="177"/>
    </location>
</feature>
<keyword evidence="1" id="KW-0812">Transmembrane</keyword>
<feature type="transmembrane region" description="Helical" evidence="1">
    <location>
        <begin position="105"/>
        <end position="123"/>
    </location>
</feature>
<keyword evidence="1" id="KW-1133">Transmembrane helix</keyword>
<feature type="transmembrane region" description="Helical" evidence="1">
    <location>
        <begin position="189"/>
        <end position="208"/>
    </location>
</feature>
<organism evidence="2 3">
    <name type="scientific">Flavobacterium bizetiae</name>
    <dbReference type="NCBI Taxonomy" id="2704140"/>
    <lineage>
        <taxon>Bacteria</taxon>
        <taxon>Pseudomonadati</taxon>
        <taxon>Bacteroidota</taxon>
        <taxon>Flavobacteriia</taxon>
        <taxon>Flavobacteriales</taxon>
        <taxon>Flavobacteriaceae</taxon>
        <taxon>Flavobacterium</taxon>
    </lineage>
</organism>
<dbReference type="Pfam" id="PF13803">
    <property type="entry name" value="DUF4184"/>
    <property type="match status" value="1"/>
</dbReference>
<accession>A0A6J4GU65</accession>
<proteinExistence type="predicted"/>
<reference evidence="2 3" key="1">
    <citation type="submission" date="2020-02" db="EMBL/GenBank/DDBJ databases">
        <authorList>
            <person name="Criscuolo A."/>
        </authorList>
    </citation>
    <scope>NUCLEOTIDE SEQUENCE [LARGE SCALE GENOMIC DNA]</scope>
    <source>
        <strain evidence="2">CIP105534</strain>
    </source>
</reference>
<evidence type="ECO:0000256" key="1">
    <source>
        <dbReference type="SAM" id="Phobius"/>
    </source>
</evidence>
<feature type="transmembrane region" description="Helical" evidence="1">
    <location>
        <begin position="52"/>
        <end position="71"/>
    </location>
</feature>
<gene>
    <name evidence="2" type="ORF">FLA105534_03666</name>
</gene>
<dbReference type="InterPro" id="IPR025238">
    <property type="entry name" value="DUF4184"/>
</dbReference>
<keyword evidence="3" id="KW-1185">Reference proteome</keyword>
<dbReference type="Proteomes" id="UP000479938">
    <property type="component" value="Unassembled WGS sequence"/>
</dbReference>
<protein>
    <recommendedName>
        <fullName evidence="4">DUF4184 domain-containing protein</fullName>
    </recommendedName>
</protein>
<dbReference type="RefSeq" id="WP_173972141.1">
    <property type="nucleotide sequence ID" value="NZ_CADCSU010000131.1"/>
</dbReference>
<dbReference type="EMBL" id="CADCSU010000131">
    <property type="protein sequence ID" value="CAA9201583.1"/>
    <property type="molecule type" value="Genomic_DNA"/>
</dbReference>